<dbReference type="SUPFAM" id="SSF48498">
    <property type="entry name" value="Tetracyclin repressor-like, C-terminal domain"/>
    <property type="match status" value="1"/>
</dbReference>
<comment type="caution">
    <text evidence="5">The sequence shown here is derived from an EMBL/GenBank/DDBJ whole genome shotgun (WGS) entry which is preliminary data.</text>
</comment>
<dbReference type="SUPFAM" id="SSF46689">
    <property type="entry name" value="Homeodomain-like"/>
    <property type="match status" value="1"/>
</dbReference>
<dbReference type="PANTHER" id="PTHR43479">
    <property type="entry name" value="ACREF/ENVCD OPERON REPRESSOR-RELATED"/>
    <property type="match status" value="1"/>
</dbReference>
<dbReference type="PANTHER" id="PTHR43479:SF11">
    <property type="entry name" value="ACREF_ENVCD OPERON REPRESSOR-RELATED"/>
    <property type="match status" value="1"/>
</dbReference>
<evidence type="ECO:0000313" key="5">
    <source>
        <dbReference type="EMBL" id="MFC0478143.1"/>
    </source>
</evidence>
<feature type="domain" description="HTH tetR-type" evidence="4">
    <location>
        <begin position="10"/>
        <end position="70"/>
    </location>
</feature>
<dbReference type="Pfam" id="PF17922">
    <property type="entry name" value="TetR_C_17"/>
    <property type="match status" value="1"/>
</dbReference>
<keyword evidence="6" id="KW-1185">Reference proteome</keyword>
<dbReference type="InterPro" id="IPR001647">
    <property type="entry name" value="HTH_TetR"/>
</dbReference>
<gene>
    <name evidence="5" type="ORF">ACFFHF_23420</name>
</gene>
<keyword evidence="2 3" id="KW-0238">DNA-binding</keyword>
<evidence type="ECO:0000256" key="2">
    <source>
        <dbReference type="ARBA" id="ARBA00023125"/>
    </source>
</evidence>
<evidence type="ECO:0000256" key="1">
    <source>
        <dbReference type="ARBA" id="ARBA00022491"/>
    </source>
</evidence>
<evidence type="ECO:0000256" key="3">
    <source>
        <dbReference type="PROSITE-ProRule" id="PRU00335"/>
    </source>
</evidence>
<dbReference type="Gene3D" id="1.10.10.60">
    <property type="entry name" value="Homeodomain-like"/>
    <property type="match status" value="1"/>
</dbReference>
<sequence>MPIVSEEYKEEKKEQILDSAFECFAKKGFQTATMDDIVAHCGMSKGAIYNYFSSKEEIYLDLLTRATDKNFAQYHKHFAKHRTASSKMDYLFNAYLSANPIDRNRLEYIVVFYEFNLHSTRDPDLLQQLHERKRKLVTLVNDIIQEGQQLGEFKSNIPSQLYAERFWTIIDGVNLHAVYDDFPYYDVLRELKEMYLDELKSE</sequence>
<keyword evidence="1" id="KW-0678">Repressor</keyword>
<name>A0ABV6KXY8_9BACI</name>
<dbReference type="InterPro" id="IPR041612">
    <property type="entry name" value="YfiR_C"/>
</dbReference>
<accession>A0ABV6KXY8</accession>
<evidence type="ECO:0000313" key="6">
    <source>
        <dbReference type="Proteomes" id="UP001589738"/>
    </source>
</evidence>
<dbReference type="Proteomes" id="UP001589738">
    <property type="component" value="Unassembled WGS sequence"/>
</dbReference>
<dbReference type="RefSeq" id="WP_160546046.1">
    <property type="nucleotide sequence ID" value="NZ_JBHLUU010000127.1"/>
</dbReference>
<proteinExistence type="predicted"/>
<dbReference type="Pfam" id="PF00440">
    <property type="entry name" value="TetR_N"/>
    <property type="match status" value="1"/>
</dbReference>
<dbReference type="Gene3D" id="1.10.357.10">
    <property type="entry name" value="Tetracycline Repressor, domain 2"/>
    <property type="match status" value="1"/>
</dbReference>
<evidence type="ECO:0000259" key="4">
    <source>
        <dbReference type="PROSITE" id="PS50977"/>
    </source>
</evidence>
<dbReference type="PROSITE" id="PS50977">
    <property type="entry name" value="HTH_TETR_2"/>
    <property type="match status" value="1"/>
</dbReference>
<organism evidence="5 6">
    <name type="scientific">Robertmurraya beringensis</name>
    <dbReference type="NCBI Taxonomy" id="641660"/>
    <lineage>
        <taxon>Bacteria</taxon>
        <taxon>Bacillati</taxon>
        <taxon>Bacillota</taxon>
        <taxon>Bacilli</taxon>
        <taxon>Bacillales</taxon>
        <taxon>Bacillaceae</taxon>
        <taxon>Robertmurraya</taxon>
    </lineage>
</organism>
<dbReference type="EMBL" id="JBHLUU010000127">
    <property type="protein sequence ID" value="MFC0478143.1"/>
    <property type="molecule type" value="Genomic_DNA"/>
</dbReference>
<dbReference type="InterPro" id="IPR036271">
    <property type="entry name" value="Tet_transcr_reg_TetR-rel_C_sf"/>
</dbReference>
<dbReference type="InterPro" id="IPR050624">
    <property type="entry name" value="HTH-type_Tx_Regulator"/>
</dbReference>
<protein>
    <submittedName>
        <fullName evidence="5">TetR/AcrR family transcriptional regulator</fullName>
    </submittedName>
</protein>
<dbReference type="PRINTS" id="PR00455">
    <property type="entry name" value="HTHTETR"/>
</dbReference>
<reference evidence="5 6" key="1">
    <citation type="submission" date="2024-09" db="EMBL/GenBank/DDBJ databases">
        <authorList>
            <person name="Sun Q."/>
            <person name="Mori K."/>
        </authorList>
    </citation>
    <scope>NUCLEOTIDE SEQUENCE [LARGE SCALE GENOMIC DNA]</scope>
    <source>
        <strain evidence="5 6">CGMCC 1.9126</strain>
    </source>
</reference>
<feature type="DNA-binding region" description="H-T-H motif" evidence="3">
    <location>
        <begin position="33"/>
        <end position="52"/>
    </location>
</feature>
<dbReference type="InterPro" id="IPR009057">
    <property type="entry name" value="Homeodomain-like_sf"/>
</dbReference>